<gene>
    <name evidence="1" type="ORF">PU630_05450</name>
</gene>
<dbReference type="InterPro" id="IPR011008">
    <property type="entry name" value="Dimeric_a/b-barrel"/>
</dbReference>
<keyword evidence="2" id="KW-1185">Reference proteome</keyword>
<protein>
    <submittedName>
        <fullName evidence="1">L-rhamnose mutarotase</fullName>
    </submittedName>
</protein>
<dbReference type="RefSeq" id="WP_275279357.1">
    <property type="nucleotide sequence ID" value="NZ_CP119108.1"/>
</dbReference>
<evidence type="ECO:0000313" key="1">
    <source>
        <dbReference type="EMBL" id="WEG10002.1"/>
    </source>
</evidence>
<name>A0ABY8C1J9_9MICO</name>
<evidence type="ECO:0000313" key="2">
    <source>
        <dbReference type="Proteomes" id="UP001214553"/>
    </source>
</evidence>
<dbReference type="InterPro" id="IPR008000">
    <property type="entry name" value="Rham/fucose_mutarotase"/>
</dbReference>
<organism evidence="1 2">
    <name type="scientific">Microbacterium horticulturae</name>
    <dbReference type="NCBI Taxonomy" id="3028316"/>
    <lineage>
        <taxon>Bacteria</taxon>
        <taxon>Bacillati</taxon>
        <taxon>Actinomycetota</taxon>
        <taxon>Actinomycetes</taxon>
        <taxon>Micrococcales</taxon>
        <taxon>Microbacteriaceae</taxon>
        <taxon>Microbacterium</taxon>
    </lineage>
</organism>
<dbReference type="Pfam" id="PF05336">
    <property type="entry name" value="rhaM"/>
    <property type="match status" value="1"/>
</dbReference>
<dbReference type="Gene3D" id="3.30.70.100">
    <property type="match status" value="1"/>
</dbReference>
<proteinExistence type="predicted"/>
<dbReference type="EMBL" id="CP119108">
    <property type="protein sequence ID" value="WEG10002.1"/>
    <property type="molecule type" value="Genomic_DNA"/>
</dbReference>
<dbReference type="SUPFAM" id="SSF54909">
    <property type="entry name" value="Dimeric alpha+beta barrel"/>
    <property type="match status" value="1"/>
</dbReference>
<accession>A0ABY8C1J9</accession>
<dbReference type="Proteomes" id="UP001214553">
    <property type="component" value="Chromosome"/>
</dbReference>
<sequence length="109" mass="12387">MRIALHSILVAGAVDDYRTEHARVPDELAALFERAGIHDWTIWRSGDRLFHLVDCDDWDQAMQIVKGDPADDRWQAHIGRFVTGFRGPDGEDAYAPLDEVWSLARQVEG</sequence>
<reference evidence="1 2" key="1">
    <citation type="submission" date="2023-03" db="EMBL/GenBank/DDBJ databases">
        <title>Genome sequence of Microbacterium sp. KACC 23027.</title>
        <authorList>
            <person name="Kim S."/>
            <person name="Heo J."/>
            <person name="Kwon S.-W."/>
        </authorList>
    </citation>
    <scope>NUCLEOTIDE SEQUENCE [LARGE SCALE GENOMIC DNA]</scope>
    <source>
        <strain evidence="1 2">KACC 23027</strain>
    </source>
</reference>